<dbReference type="RefSeq" id="WP_328962956.1">
    <property type="nucleotide sequence ID" value="NZ_CP108090.1"/>
</dbReference>
<organism evidence="1 2">
    <name type="scientific">Streptomyces virginiae</name>
    <name type="common">Streptomyces cinnamonensis</name>
    <dbReference type="NCBI Taxonomy" id="1961"/>
    <lineage>
        <taxon>Bacteria</taxon>
        <taxon>Bacillati</taxon>
        <taxon>Actinomycetota</taxon>
        <taxon>Actinomycetes</taxon>
        <taxon>Kitasatosporales</taxon>
        <taxon>Streptomycetaceae</taxon>
        <taxon>Streptomyces</taxon>
    </lineage>
</organism>
<reference evidence="1" key="1">
    <citation type="submission" date="2022-10" db="EMBL/GenBank/DDBJ databases">
        <title>The complete genomes of actinobacterial strains from the NBC collection.</title>
        <authorList>
            <person name="Joergensen T.S."/>
            <person name="Alvarez Arevalo M."/>
            <person name="Sterndorff E.B."/>
            <person name="Faurdal D."/>
            <person name="Vuksanovic O."/>
            <person name="Mourched A.-S."/>
            <person name="Charusanti P."/>
            <person name="Shaw S."/>
            <person name="Blin K."/>
            <person name="Weber T."/>
        </authorList>
    </citation>
    <scope>NUCLEOTIDE SEQUENCE</scope>
    <source>
        <strain evidence="1">NBC_00248</strain>
    </source>
</reference>
<name>A0ABZ1TI63_STRVG</name>
<dbReference type="EMBL" id="CP108090">
    <property type="protein sequence ID" value="WUQ14139.1"/>
    <property type="molecule type" value="Genomic_DNA"/>
</dbReference>
<protein>
    <submittedName>
        <fullName evidence="1">Uncharacterized protein</fullName>
    </submittedName>
</protein>
<dbReference type="Proteomes" id="UP001432039">
    <property type="component" value="Chromosome"/>
</dbReference>
<gene>
    <name evidence="1" type="ORF">OG517_23430</name>
</gene>
<proteinExistence type="predicted"/>
<accession>A0ABZ1TI63</accession>
<evidence type="ECO:0000313" key="2">
    <source>
        <dbReference type="Proteomes" id="UP001432039"/>
    </source>
</evidence>
<sequence>MRYTLNPTDNPSIPAGRYAWTATAVQKPRPGSLAQDHDGTWTITAPVRAHDAFDQILANIRQTSGWPDAGLVKGSIWTV</sequence>
<keyword evidence="2" id="KW-1185">Reference proteome</keyword>
<evidence type="ECO:0000313" key="1">
    <source>
        <dbReference type="EMBL" id="WUQ14139.1"/>
    </source>
</evidence>